<feature type="domain" description="DnaB/C C-terminal" evidence="3">
    <location>
        <begin position="130"/>
        <end position="202"/>
    </location>
</feature>
<dbReference type="Pfam" id="PF21984">
    <property type="entry name" value="DnaD_N"/>
    <property type="match status" value="1"/>
</dbReference>
<comment type="caution">
    <text evidence="5">The sequence shown here is derived from an EMBL/GenBank/DDBJ whole genome shotgun (WGS) entry which is preliminary data.</text>
</comment>
<proteinExistence type="inferred from homology"/>
<evidence type="ECO:0000259" key="3">
    <source>
        <dbReference type="Pfam" id="PF07261"/>
    </source>
</evidence>
<evidence type="ECO:0000256" key="2">
    <source>
        <dbReference type="SAM" id="MobiDB-lite"/>
    </source>
</evidence>
<dbReference type="PANTHER" id="PTHR37293:SF6">
    <property type="entry name" value="DNA REPLICATION PROTEIN DNAD"/>
    <property type="match status" value="1"/>
</dbReference>
<dbReference type="InterPro" id="IPR034829">
    <property type="entry name" value="DnaD-like_sf"/>
</dbReference>
<dbReference type="AlphaFoldDB" id="A0A553ZZU5"/>
<dbReference type="Pfam" id="PF07261">
    <property type="entry name" value="DnaB_2"/>
    <property type="match status" value="1"/>
</dbReference>
<dbReference type="Gene3D" id="1.10.10.10">
    <property type="entry name" value="Winged helix-like DNA-binding domain superfamily/Winged helix DNA-binding domain"/>
    <property type="match status" value="1"/>
</dbReference>
<dbReference type="InterPro" id="IPR006343">
    <property type="entry name" value="DnaB/C_C"/>
</dbReference>
<feature type="region of interest" description="Disordered" evidence="2">
    <location>
        <begin position="197"/>
        <end position="234"/>
    </location>
</feature>
<dbReference type="SUPFAM" id="SSF158499">
    <property type="entry name" value="DnaD domain-like"/>
    <property type="match status" value="1"/>
</dbReference>
<evidence type="ECO:0000256" key="1">
    <source>
        <dbReference type="ARBA" id="ARBA00093462"/>
    </source>
</evidence>
<feature type="compositionally biased region" description="Basic and acidic residues" evidence="2">
    <location>
        <begin position="197"/>
        <end position="221"/>
    </location>
</feature>
<gene>
    <name evidence="5" type="ORF">FN960_07995</name>
</gene>
<dbReference type="InterPro" id="IPR036388">
    <property type="entry name" value="WH-like_DNA-bd_sf"/>
</dbReference>
<accession>A0A553ZZU5</accession>
<dbReference type="InterPro" id="IPR053843">
    <property type="entry name" value="DnaD_N"/>
</dbReference>
<evidence type="ECO:0000259" key="4">
    <source>
        <dbReference type="Pfam" id="PF21984"/>
    </source>
</evidence>
<sequence length="234" mass="27462">MKKNQVVKWISQKHVHVPALLLSHYTELGLTEHELVSLLHIQSFIDEGEEFPTPLKLSERMSLSHEDCTKVLSRLIRTQLLGLEKKSDEMGILYETYSLEPLWLRLYELIERQEFNVKQTESHELEGKLYQQMEQEFGRPLSPIEGETLSMWIDQDQHAPELIFAALKEAVISGKLNFRYIDRILFEWKKNGIRSTEQAKSHSEKFRNQNQGRRNEKEPIKTDGVPGFSWLEQS</sequence>
<evidence type="ECO:0000313" key="6">
    <source>
        <dbReference type="Proteomes" id="UP000318521"/>
    </source>
</evidence>
<feature type="domain" description="DnaD N-terminal" evidence="4">
    <location>
        <begin position="17"/>
        <end position="114"/>
    </location>
</feature>
<dbReference type="EMBL" id="VLXZ01000004">
    <property type="protein sequence ID" value="TSB46952.1"/>
    <property type="molecule type" value="Genomic_DNA"/>
</dbReference>
<reference evidence="5 6" key="1">
    <citation type="submission" date="2019-07" db="EMBL/GenBank/DDBJ databases">
        <authorList>
            <person name="Park Y.J."/>
            <person name="Jeong S.E."/>
            <person name="Jung H.S."/>
        </authorList>
    </citation>
    <scope>NUCLEOTIDE SEQUENCE [LARGE SCALE GENOMIC DNA]</scope>
    <source>
        <strain evidence="6">P16(2019)</strain>
    </source>
</reference>
<organism evidence="5 6">
    <name type="scientific">Alkalicoccobacillus porphyridii</name>
    <dbReference type="NCBI Taxonomy" id="2597270"/>
    <lineage>
        <taxon>Bacteria</taxon>
        <taxon>Bacillati</taxon>
        <taxon>Bacillota</taxon>
        <taxon>Bacilli</taxon>
        <taxon>Bacillales</taxon>
        <taxon>Bacillaceae</taxon>
        <taxon>Alkalicoccobacillus</taxon>
    </lineage>
</organism>
<keyword evidence="6" id="KW-1185">Reference proteome</keyword>
<dbReference type="OrthoDB" id="9770238at2"/>
<dbReference type="InterPro" id="IPR053162">
    <property type="entry name" value="DnaD"/>
</dbReference>
<dbReference type="Gene3D" id="1.10.10.630">
    <property type="entry name" value="DnaD domain-like"/>
    <property type="match status" value="1"/>
</dbReference>
<dbReference type="PANTHER" id="PTHR37293">
    <property type="entry name" value="PHAGE REPLICATION PROTEIN-RELATED"/>
    <property type="match status" value="1"/>
</dbReference>
<protein>
    <submittedName>
        <fullName evidence="5">DnaD domain-containing protein</fullName>
    </submittedName>
</protein>
<dbReference type="NCBIfam" id="TIGR01446">
    <property type="entry name" value="DnaD_dom"/>
    <property type="match status" value="1"/>
</dbReference>
<dbReference type="Proteomes" id="UP000318521">
    <property type="component" value="Unassembled WGS sequence"/>
</dbReference>
<name>A0A553ZZU5_9BACI</name>
<evidence type="ECO:0000313" key="5">
    <source>
        <dbReference type="EMBL" id="TSB46952.1"/>
    </source>
</evidence>
<dbReference type="RefSeq" id="WP_143848182.1">
    <property type="nucleotide sequence ID" value="NZ_VLXZ01000004.1"/>
</dbReference>
<comment type="similarity">
    <text evidence="1">Belongs to the DnaB/DnaD family.</text>
</comment>